<dbReference type="RefSeq" id="WP_132316652.1">
    <property type="nucleotide sequence ID" value="NZ_FWZT01000004.1"/>
</dbReference>
<dbReference type="EMBL" id="FWZT01000004">
    <property type="protein sequence ID" value="SMF07295.1"/>
    <property type="molecule type" value="Genomic_DNA"/>
</dbReference>
<dbReference type="STRING" id="1513793.SAMN06296036_104206"/>
<sequence>MKYIFLALTLVSTIAVCEGSGGGVVGRQFTLSSTDFSTALEALEKRDTVFSHHINEDIEPRRLLTLEALEVIEASTESGELIHLIQE</sequence>
<accession>A0A1Y6BH26</accession>
<protein>
    <submittedName>
        <fullName evidence="1">Uncharacterized protein</fullName>
    </submittedName>
</protein>
<evidence type="ECO:0000313" key="1">
    <source>
        <dbReference type="EMBL" id="SMF07295.1"/>
    </source>
</evidence>
<reference evidence="2" key="1">
    <citation type="submission" date="2017-04" db="EMBL/GenBank/DDBJ databases">
        <authorList>
            <person name="Varghese N."/>
            <person name="Submissions S."/>
        </authorList>
    </citation>
    <scope>NUCLEOTIDE SEQUENCE [LARGE SCALE GENOMIC DNA]</scope>
    <source>
        <strain evidence="2">RKEM611</strain>
    </source>
</reference>
<dbReference type="Proteomes" id="UP000192907">
    <property type="component" value="Unassembled WGS sequence"/>
</dbReference>
<name>A0A1Y6BH26_9BACT</name>
<keyword evidence="2" id="KW-1185">Reference proteome</keyword>
<proteinExistence type="predicted"/>
<organism evidence="1 2">
    <name type="scientific">Pseudobacteriovorax antillogorgiicola</name>
    <dbReference type="NCBI Taxonomy" id="1513793"/>
    <lineage>
        <taxon>Bacteria</taxon>
        <taxon>Pseudomonadati</taxon>
        <taxon>Bdellovibrionota</taxon>
        <taxon>Oligoflexia</taxon>
        <taxon>Oligoflexales</taxon>
        <taxon>Pseudobacteriovoracaceae</taxon>
        <taxon>Pseudobacteriovorax</taxon>
    </lineage>
</organism>
<evidence type="ECO:0000313" key="2">
    <source>
        <dbReference type="Proteomes" id="UP000192907"/>
    </source>
</evidence>
<gene>
    <name evidence="1" type="ORF">SAMN06296036_104206</name>
</gene>
<dbReference type="AlphaFoldDB" id="A0A1Y6BH26"/>